<proteinExistence type="predicted"/>
<dbReference type="GO" id="GO:0004497">
    <property type="term" value="F:monooxygenase activity"/>
    <property type="evidence" value="ECO:0007669"/>
    <property type="project" value="UniProtKB-KW"/>
</dbReference>
<dbReference type="AlphaFoldDB" id="A0A5B0DVY3"/>
<evidence type="ECO:0000313" key="2">
    <source>
        <dbReference type="EMBL" id="KAA0969730.1"/>
    </source>
</evidence>
<accession>A0A5B0DVY3</accession>
<organism evidence="2 3">
    <name type="scientific">Aureimonas fodinaquatilis</name>
    <dbReference type="NCBI Taxonomy" id="2565783"/>
    <lineage>
        <taxon>Bacteria</taxon>
        <taxon>Pseudomonadati</taxon>
        <taxon>Pseudomonadota</taxon>
        <taxon>Alphaproteobacteria</taxon>
        <taxon>Hyphomicrobiales</taxon>
        <taxon>Aurantimonadaceae</taxon>
        <taxon>Aureimonas</taxon>
    </lineage>
</organism>
<dbReference type="InterPro" id="IPR011008">
    <property type="entry name" value="Dimeric_a/b-barrel"/>
</dbReference>
<sequence length="100" mass="10910">MIIVSGIVRLAQPVPADMHADMLAVLTATRTEAGCLTYSYAVDVLEPDLIRIYEEWETREALDAHSNAPHMPAWRQALARVGVAERKLVTIEAGAIAPLS</sequence>
<gene>
    <name evidence="2" type="ORF">FPY71_14535</name>
</gene>
<keyword evidence="2" id="KW-0560">Oxidoreductase</keyword>
<comment type="caution">
    <text evidence="2">The sequence shown here is derived from an EMBL/GenBank/DDBJ whole genome shotgun (WGS) entry which is preliminary data.</text>
</comment>
<dbReference type="RefSeq" id="WP_149301014.1">
    <property type="nucleotide sequence ID" value="NZ_VTWH01000003.1"/>
</dbReference>
<evidence type="ECO:0000259" key="1">
    <source>
        <dbReference type="PROSITE" id="PS51725"/>
    </source>
</evidence>
<dbReference type="Proteomes" id="UP000324738">
    <property type="component" value="Unassembled WGS sequence"/>
</dbReference>
<feature type="domain" description="ABM" evidence="1">
    <location>
        <begin position="2"/>
        <end position="91"/>
    </location>
</feature>
<dbReference type="EMBL" id="VTWH01000003">
    <property type="protein sequence ID" value="KAA0969730.1"/>
    <property type="molecule type" value="Genomic_DNA"/>
</dbReference>
<dbReference type="Gene3D" id="3.30.70.100">
    <property type="match status" value="1"/>
</dbReference>
<keyword evidence="3" id="KW-1185">Reference proteome</keyword>
<dbReference type="InterPro" id="IPR007138">
    <property type="entry name" value="ABM_dom"/>
</dbReference>
<reference evidence="2 3" key="1">
    <citation type="submission" date="2019-08" db="EMBL/GenBank/DDBJ databases">
        <title>Aureimonas fodiniaquatilis sp. nov., isolated from a coal mine wastewater.</title>
        <authorList>
            <person name="Kim W."/>
        </authorList>
    </citation>
    <scope>NUCLEOTIDE SEQUENCE [LARGE SCALE GENOMIC DNA]</scope>
    <source>
        <strain evidence="2 3">CAU 1482</strain>
    </source>
</reference>
<keyword evidence="2" id="KW-0503">Monooxygenase</keyword>
<dbReference type="PROSITE" id="PS51725">
    <property type="entry name" value="ABM"/>
    <property type="match status" value="1"/>
</dbReference>
<evidence type="ECO:0000313" key="3">
    <source>
        <dbReference type="Proteomes" id="UP000324738"/>
    </source>
</evidence>
<name>A0A5B0DVY3_9HYPH</name>
<dbReference type="SUPFAM" id="SSF54909">
    <property type="entry name" value="Dimeric alpha+beta barrel"/>
    <property type="match status" value="1"/>
</dbReference>
<dbReference type="OrthoDB" id="287932at2"/>
<protein>
    <submittedName>
        <fullName evidence="2">Antibiotic biosynthesis monooxygenase</fullName>
    </submittedName>
</protein>
<dbReference type="Pfam" id="PF03992">
    <property type="entry name" value="ABM"/>
    <property type="match status" value="1"/>
</dbReference>